<protein>
    <recommendedName>
        <fullName evidence="3">Xylanolytic transcriptional activator regulatory domain-containing protein</fullName>
    </recommendedName>
</protein>
<sequence>MQELLACLPPQKACRELVSTYFSSFASLFHILHDPTFQRQYSYFLEDPHSMPLAWIALLYSLLATAILALPPDSELLSDLSRKKTPLEMSAELTQRYRDMAVRCLEADHYLWNHSVTTLQALVILIYGINHSHGQTWTLIGLAHHLALGIGCHVDPKTLGLGAVESEERRRCWAGLMMLYTNQNTALGHIAMPHTALYATSRPPADANDEDIGANGPRPTQMRRKATQMTYLLLKFRLYDLCAEICDGVLRKKTPNVDVVREIDKVLQEERRSWEARLLEAADTGPMPVHHSAHLNILYSYSNHLTLLLHQRQALDPSFDPATAQWARNRCLEGAKHLLEVHAALNEAPELSPFRWYGRGLGSFHAFHAATLLTHLLRIQFAQEETSDCVNLLKRCLRRFESLAEYSAVCTKALPVLQALVHSLPAQAEETRLSGPKETSQQPHSLSAMLPRQGQPYQALPTYHGQAHNAMHDTTCYDLNALLWRSPPQQWLTPANLPWADWTDAAHNHMMPILG</sequence>
<evidence type="ECO:0000256" key="1">
    <source>
        <dbReference type="ARBA" id="ARBA00004123"/>
    </source>
</evidence>
<dbReference type="CDD" id="cd12148">
    <property type="entry name" value="fungal_TF_MHR"/>
    <property type="match status" value="1"/>
</dbReference>
<dbReference type="InterPro" id="IPR050613">
    <property type="entry name" value="Sec_Metabolite_Reg"/>
</dbReference>
<evidence type="ECO:0000259" key="3">
    <source>
        <dbReference type="Pfam" id="PF04082"/>
    </source>
</evidence>
<comment type="caution">
    <text evidence="4">The sequence shown here is derived from an EMBL/GenBank/DDBJ whole genome shotgun (WGS) entry which is preliminary data.</text>
</comment>
<organism evidence="4 5">
    <name type="scientific">Saxophila tyrrhenica</name>
    <dbReference type="NCBI Taxonomy" id="1690608"/>
    <lineage>
        <taxon>Eukaryota</taxon>
        <taxon>Fungi</taxon>
        <taxon>Dikarya</taxon>
        <taxon>Ascomycota</taxon>
        <taxon>Pezizomycotina</taxon>
        <taxon>Dothideomycetes</taxon>
        <taxon>Dothideomycetidae</taxon>
        <taxon>Mycosphaerellales</taxon>
        <taxon>Extremaceae</taxon>
        <taxon>Saxophila</taxon>
    </lineage>
</organism>
<name>A0AAV9PEP1_9PEZI</name>
<evidence type="ECO:0000313" key="4">
    <source>
        <dbReference type="EMBL" id="KAK5170675.1"/>
    </source>
</evidence>
<dbReference type="GO" id="GO:0006351">
    <property type="term" value="P:DNA-templated transcription"/>
    <property type="evidence" value="ECO:0007669"/>
    <property type="project" value="InterPro"/>
</dbReference>
<dbReference type="RefSeq" id="XP_064659873.1">
    <property type="nucleotide sequence ID" value="XM_064802512.1"/>
</dbReference>
<keyword evidence="5" id="KW-1185">Reference proteome</keyword>
<gene>
    <name evidence="4" type="ORF">LTR77_005265</name>
</gene>
<dbReference type="EMBL" id="JAVRRT010000007">
    <property type="protein sequence ID" value="KAK5170675.1"/>
    <property type="molecule type" value="Genomic_DNA"/>
</dbReference>
<dbReference type="GO" id="GO:0003677">
    <property type="term" value="F:DNA binding"/>
    <property type="evidence" value="ECO:0007669"/>
    <property type="project" value="InterPro"/>
</dbReference>
<evidence type="ECO:0000256" key="2">
    <source>
        <dbReference type="ARBA" id="ARBA00023242"/>
    </source>
</evidence>
<comment type="subcellular location">
    <subcellularLocation>
        <location evidence="1">Nucleus</location>
    </subcellularLocation>
</comment>
<accession>A0AAV9PEP1</accession>
<dbReference type="AlphaFoldDB" id="A0AAV9PEP1"/>
<feature type="domain" description="Xylanolytic transcriptional activator regulatory" evidence="3">
    <location>
        <begin position="19"/>
        <end position="236"/>
    </location>
</feature>
<dbReference type="PANTHER" id="PTHR31001">
    <property type="entry name" value="UNCHARACTERIZED TRANSCRIPTIONAL REGULATORY PROTEIN"/>
    <property type="match status" value="1"/>
</dbReference>
<dbReference type="GO" id="GO:0008270">
    <property type="term" value="F:zinc ion binding"/>
    <property type="evidence" value="ECO:0007669"/>
    <property type="project" value="InterPro"/>
</dbReference>
<proteinExistence type="predicted"/>
<keyword evidence="2" id="KW-0539">Nucleus</keyword>
<dbReference type="GO" id="GO:0005634">
    <property type="term" value="C:nucleus"/>
    <property type="evidence" value="ECO:0007669"/>
    <property type="project" value="UniProtKB-SubCell"/>
</dbReference>
<dbReference type="GeneID" id="89926608"/>
<evidence type="ECO:0000313" key="5">
    <source>
        <dbReference type="Proteomes" id="UP001337655"/>
    </source>
</evidence>
<dbReference type="PANTHER" id="PTHR31001:SF40">
    <property type="entry name" value="ZN(II)2CYS6 TRANSCRIPTION FACTOR (EUROFUNG)"/>
    <property type="match status" value="1"/>
</dbReference>
<dbReference type="InterPro" id="IPR007219">
    <property type="entry name" value="XnlR_reg_dom"/>
</dbReference>
<reference evidence="4 5" key="1">
    <citation type="submission" date="2023-08" db="EMBL/GenBank/DDBJ databases">
        <title>Black Yeasts Isolated from many extreme environments.</title>
        <authorList>
            <person name="Coleine C."/>
            <person name="Stajich J.E."/>
            <person name="Selbmann L."/>
        </authorList>
    </citation>
    <scope>NUCLEOTIDE SEQUENCE [LARGE SCALE GENOMIC DNA]</scope>
    <source>
        <strain evidence="4 5">CCFEE 5935</strain>
    </source>
</reference>
<dbReference type="Pfam" id="PF04082">
    <property type="entry name" value="Fungal_trans"/>
    <property type="match status" value="1"/>
</dbReference>
<dbReference type="Proteomes" id="UP001337655">
    <property type="component" value="Unassembled WGS sequence"/>
</dbReference>